<evidence type="ECO:0000313" key="3">
    <source>
        <dbReference type="Proteomes" id="UP000000226"/>
    </source>
</evidence>
<dbReference type="EMBL" id="CM002288">
    <property type="protein sequence ID" value="ESW33803.1"/>
    <property type="molecule type" value="Genomic_DNA"/>
</dbReference>
<evidence type="ECO:0000256" key="1">
    <source>
        <dbReference type="SAM" id="MobiDB-lite"/>
    </source>
</evidence>
<gene>
    <name evidence="2" type="ORF">PHAVU_001G100000g</name>
</gene>
<dbReference type="AlphaFoldDB" id="V7CWR4"/>
<sequence length="100" mass="10880">MTQDTFLPPALEPIATSSSRLSRHPYSFTTSSSSSQQEIPICLPMAQTEAGSAKSTFARIWELHRLISTSETETEGIPVLKSSEGLAEATLELNRAERLG</sequence>
<accession>V7CWR4</accession>
<proteinExistence type="predicted"/>
<reference evidence="3" key="1">
    <citation type="journal article" date="2014" name="Nat. Genet.">
        <title>A reference genome for common bean and genome-wide analysis of dual domestications.</title>
        <authorList>
            <person name="Schmutz J."/>
            <person name="McClean P.E."/>
            <person name="Mamidi S."/>
            <person name="Wu G.A."/>
            <person name="Cannon S.B."/>
            <person name="Grimwood J."/>
            <person name="Jenkins J."/>
            <person name="Shu S."/>
            <person name="Song Q."/>
            <person name="Chavarro C."/>
            <person name="Torres-Torres M."/>
            <person name="Geffroy V."/>
            <person name="Moghaddam S.M."/>
            <person name="Gao D."/>
            <person name="Abernathy B."/>
            <person name="Barry K."/>
            <person name="Blair M."/>
            <person name="Brick M.A."/>
            <person name="Chovatia M."/>
            <person name="Gepts P."/>
            <person name="Goodstein D.M."/>
            <person name="Gonzales M."/>
            <person name="Hellsten U."/>
            <person name="Hyten D.L."/>
            <person name="Jia G."/>
            <person name="Kelly J.D."/>
            <person name="Kudrna D."/>
            <person name="Lee R."/>
            <person name="Richard M.M."/>
            <person name="Miklas P.N."/>
            <person name="Osorno J.M."/>
            <person name="Rodrigues J."/>
            <person name="Thareau V."/>
            <person name="Urrea C.A."/>
            <person name="Wang M."/>
            <person name="Yu Y."/>
            <person name="Zhang M."/>
            <person name="Wing R.A."/>
            <person name="Cregan P.B."/>
            <person name="Rokhsar D.S."/>
            <person name="Jackson S.A."/>
        </authorList>
    </citation>
    <scope>NUCLEOTIDE SEQUENCE [LARGE SCALE GENOMIC DNA]</scope>
    <source>
        <strain evidence="3">cv. G19833</strain>
    </source>
</reference>
<organism evidence="2 3">
    <name type="scientific">Phaseolus vulgaris</name>
    <name type="common">Kidney bean</name>
    <name type="synonym">French bean</name>
    <dbReference type="NCBI Taxonomy" id="3885"/>
    <lineage>
        <taxon>Eukaryota</taxon>
        <taxon>Viridiplantae</taxon>
        <taxon>Streptophyta</taxon>
        <taxon>Embryophyta</taxon>
        <taxon>Tracheophyta</taxon>
        <taxon>Spermatophyta</taxon>
        <taxon>Magnoliopsida</taxon>
        <taxon>eudicotyledons</taxon>
        <taxon>Gunneridae</taxon>
        <taxon>Pentapetalae</taxon>
        <taxon>rosids</taxon>
        <taxon>fabids</taxon>
        <taxon>Fabales</taxon>
        <taxon>Fabaceae</taxon>
        <taxon>Papilionoideae</taxon>
        <taxon>50 kb inversion clade</taxon>
        <taxon>NPAAA clade</taxon>
        <taxon>indigoferoid/millettioid clade</taxon>
        <taxon>Phaseoleae</taxon>
        <taxon>Phaseolus</taxon>
    </lineage>
</organism>
<dbReference type="Gramene" id="ESW33803">
    <property type="protein sequence ID" value="ESW33803"/>
    <property type="gene ID" value="PHAVU_001G100000g"/>
</dbReference>
<protein>
    <submittedName>
        <fullName evidence="2">Uncharacterized protein</fullName>
    </submittedName>
</protein>
<dbReference type="Proteomes" id="UP000000226">
    <property type="component" value="Chromosome 1"/>
</dbReference>
<name>V7CWR4_PHAVU</name>
<keyword evidence="3" id="KW-1185">Reference proteome</keyword>
<feature type="region of interest" description="Disordered" evidence="1">
    <location>
        <begin position="1"/>
        <end position="37"/>
    </location>
</feature>
<evidence type="ECO:0000313" key="2">
    <source>
        <dbReference type="EMBL" id="ESW33803.1"/>
    </source>
</evidence>